<evidence type="ECO:0000313" key="2">
    <source>
        <dbReference type="EMBL" id="KTD02608.1"/>
    </source>
</evidence>
<proteinExistence type="inferred from homology"/>
<dbReference type="Pfam" id="PF00378">
    <property type="entry name" value="ECH_1"/>
    <property type="match status" value="1"/>
</dbReference>
<evidence type="ECO:0000313" key="3">
    <source>
        <dbReference type="EMBL" id="SPX62118.1"/>
    </source>
</evidence>
<dbReference type="AlphaFoldDB" id="A0A0W0U3V4"/>
<dbReference type="PANTHER" id="PTHR42964:SF1">
    <property type="entry name" value="POLYKETIDE BIOSYNTHESIS ENOYL-COA HYDRATASE PKSH-RELATED"/>
    <property type="match status" value="1"/>
</dbReference>
<dbReference type="InterPro" id="IPR029045">
    <property type="entry name" value="ClpP/crotonase-like_dom_sf"/>
</dbReference>
<dbReference type="OrthoDB" id="9807606at2"/>
<dbReference type="InterPro" id="IPR014748">
    <property type="entry name" value="Enoyl-CoA_hydra_C"/>
</dbReference>
<dbReference type="Gene3D" id="1.10.12.10">
    <property type="entry name" value="Lyase 2-enoyl-coa Hydratase, Chain A, domain 2"/>
    <property type="match status" value="1"/>
</dbReference>
<dbReference type="InterPro" id="IPR051683">
    <property type="entry name" value="Enoyl-CoA_Hydratase/Isomerase"/>
</dbReference>
<evidence type="ECO:0000313" key="4">
    <source>
        <dbReference type="Proteomes" id="UP000054698"/>
    </source>
</evidence>
<reference evidence="3 5" key="2">
    <citation type="submission" date="2018-06" db="EMBL/GenBank/DDBJ databases">
        <authorList>
            <consortium name="Pathogen Informatics"/>
            <person name="Doyle S."/>
        </authorList>
    </citation>
    <scope>NUCLEOTIDE SEQUENCE [LARGE SCALE GENOMIC DNA]</scope>
    <source>
        <strain evidence="3 5">NCTC12022</strain>
    </source>
</reference>
<dbReference type="PANTHER" id="PTHR42964">
    <property type="entry name" value="ENOYL-COA HYDRATASE"/>
    <property type="match status" value="1"/>
</dbReference>
<dbReference type="STRING" id="453.Lfee_0763"/>
<dbReference type="InterPro" id="IPR001753">
    <property type="entry name" value="Enoyl-CoA_hydra/iso"/>
</dbReference>
<dbReference type="Gene3D" id="3.90.226.10">
    <property type="entry name" value="2-enoyl-CoA Hydratase, Chain A, domain 1"/>
    <property type="match status" value="1"/>
</dbReference>
<dbReference type="EMBL" id="UASS01000037">
    <property type="protein sequence ID" value="SPX62118.1"/>
    <property type="molecule type" value="Genomic_DNA"/>
</dbReference>
<accession>A0A0W0U3V4</accession>
<gene>
    <name evidence="3" type="primary">echA8_3</name>
    <name evidence="2" type="ORF">Lfee_0763</name>
    <name evidence="3" type="ORF">NCTC12022_02875</name>
</gene>
<dbReference type="EC" id="4.2.1.17" evidence="2"/>
<reference evidence="2 4" key="1">
    <citation type="submission" date="2015-11" db="EMBL/GenBank/DDBJ databases">
        <title>Genomic analysis of 38 Legionella species identifies large and diverse effector repertoires.</title>
        <authorList>
            <person name="Burstein D."/>
            <person name="Amaro F."/>
            <person name="Zusman T."/>
            <person name="Lifshitz Z."/>
            <person name="Cohen O."/>
            <person name="Gilbert J.A."/>
            <person name="Pupko T."/>
            <person name="Shuman H.A."/>
            <person name="Segal G."/>
        </authorList>
    </citation>
    <scope>NUCLEOTIDE SEQUENCE [LARGE SCALE GENOMIC DNA]</scope>
    <source>
        <strain evidence="2 4">WO-44C</strain>
    </source>
</reference>
<dbReference type="Proteomes" id="UP000251942">
    <property type="component" value="Unassembled WGS sequence"/>
</dbReference>
<dbReference type="RefSeq" id="WP_058444048.1">
    <property type="nucleotide sequence ID" value="NZ_CAAAHT010000014.1"/>
</dbReference>
<dbReference type="GO" id="GO:0008300">
    <property type="term" value="P:isoprenoid catabolic process"/>
    <property type="evidence" value="ECO:0007669"/>
    <property type="project" value="TreeGrafter"/>
</dbReference>
<organism evidence="2 4">
    <name type="scientific">Legionella feeleii</name>
    <dbReference type="NCBI Taxonomy" id="453"/>
    <lineage>
        <taxon>Bacteria</taxon>
        <taxon>Pseudomonadati</taxon>
        <taxon>Pseudomonadota</taxon>
        <taxon>Gammaproteobacteria</taxon>
        <taxon>Legionellales</taxon>
        <taxon>Legionellaceae</taxon>
        <taxon>Legionella</taxon>
    </lineage>
</organism>
<dbReference type="SUPFAM" id="SSF52096">
    <property type="entry name" value="ClpP/crotonase"/>
    <property type="match status" value="1"/>
</dbReference>
<dbReference type="PATRIC" id="fig|453.4.peg.827"/>
<keyword evidence="2" id="KW-0456">Lyase</keyword>
<protein>
    <submittedName>
        <fullName evidence="2">Enoyl-CoA hydratase</fullName>
        <ecNumber evidence="2">4.2.1.17</ecNumber>
    </submittedName>
</protein>
<evidence type="ECO:0000256" key="1">
    <source>
        <dbReference type="ARBA" id="ARBA00005254"/>
    </source>
</evidence>
<dbReference type="Proteomes" id="UP000054698">
    <property type="component" value="Unassembled WGS sequence"/>
</dbReference>
<dbReference type="CDD" id="cd06558">
    <property type="entry name" value="crotonase-like"/>
    <property type="match status" value="1"/>
</dbReference>
<dbReference type="EMBL" id="LNYB01000023">
    <property type="protein sequence ID" value="KTD02608.1"/>
    <property type="molecule type" value="Genomic_DNA"/>
</dbReference>
<comment type="similarity">
    <text evidence="1">Belongs to the enoyl-CoA hydratase/isomerase family.</text>
</comment>
<name>A0A0W0U3V4_9GAMM</name>
<sequence length="258" mass="28208">MTDLLSELHDRVFIITLNRAGKHNAFDDSLLAALQQLLDEAISNPQARVILLKANGKHFSAGADLAWMQRMAHFSEEENLQDALVLARVMHTLYISPKPTIAMVQGAAYGGGAGLVAACDLAIASPTARFCFSEVKLGLVPAVISPYVVKAIGERTAKWLFMTAETFDAEEAKKLRLVQHCVAEEELLPFTVNYAQQIARLAPEAVKACKTLVSQVAARPINEELLQQTATLIAKKRVSAEGQRGLNAFLNKETPIWD</sequence>
<keyword evidence="4" id="KW-1185">Reference proteome</keyword>
<evidence type="ECO:0000313" key="5">
    <source>
        <dbReference type="Proteomes" id="UP000251942"/>
    </source>
</evidence>
<dbReference type="GO" id="GO:0004300">
    <property type="term" value="F:enoyl-CoA hydratase activity"/>
    <property type="evidence" value="ECO:0007669"/>
    <property type="project" value="UniProtKB-EC"/>
</dbReference>